<feature type="transmembrane region" description="Helical" evidence="7">
    <location>
        <begin position="466"/>
        <end position="485"/>
    </location>
</feature>
<dbReference type="PANTHER" id="PTHR30287">
    <property type="entry name" value="MEMBRANE COMPONENT OF PREDICTED ABC SUPERFAMILY METABOLITE UPTAKE TRANSPORTER"/>
    <property type="match status" value="1"/>
</dbReference>
<evidence type="ECO:0000256" key="6">
    <source>
        <dbReference type="SAM" id="MobiDB-lite"/>
    </source>
</evidence>
<feature type="region of interest" description="Disordered" evidence="6">
    <location>
        <begin position="552"/>
        <end position="573"/>
    </location>
</feature>
<keyword evidence="3 7" id="KW-0812">Transmembrane</keyword>
<keyword evidence="10" id="KW-1185">Reference proteome</keyword>
<comment type="subcellular location">
    <subcellularLocation>
        <location evidence="1">Cell membrane</location>
        <topology evidence="1">Multi-pass membrane protein</topology>
    </subcellularLocation>
</comment>
<evidence type="ECO:0000256" key="1">
    <source>
        <dbReference type="ARBA" id="ARBA00004651"/>
    </source>
</evidence>
<evidence type="ECO:0000256" key="4">
    <source>
        <dbReference type="ARBA" id="ARBA00022989"/>
    </source>
</evidence>
<gene>
    <name evidence="9" type="ORF">ACFOX3_16340</name>
</gene>
<accession>A0ABV8V9M0</accession>
<feature type="transmembrane region" description="Helical" evidence="7">
    <location>
        <begin position="762"/>
        <end position="781"/>
    </location>
</feature>
<organism evidence="9 10">
    <name type="scientific">Simiduia curdlanivorans</name>
    <dbReference type="NCBI Taxonomy" id="1492769"/>
    <lineage>
        <taxon>Bacteria</taxon>
        <taxon>Pseudomonadati</taxon>
        <taxon>Pseudomonadota</taxon>
        <taxon>Gammaproteobacteria</taxon>
        <taxon>Cellvibrionales</taxon>
        <taxon>Cellvibrionaceae</taxon>
        <taxon>Simiduia</taxon>
    </lineage>
</organism>
<feature type="domain" description="ABC3 transporter permease C-terminal" evidence="8">
    <location>
        <begin position="257"/>
        <end position="367"/>
    </location>
</feature>
<proteinExistence type="predicted"/>
<feature type="transmembrane region" description="Helical" evidence="7">
    <location>
        <begin position="717"/>
        <end position="742"/>
    </location>
</feature>
<comment type="caution">
    <text evidence="9">The sequence shown here is derived from an EMBL/GenBank/DDBJ whole genome shotgun (WGS) entry which is preliminary data.</text>
</comment>
<evidence type="ECO:0000256" key="3">
    <source>
        <dbReference type="ARBA" id="ARBA00022692"/>
    </source>
</evidence>
<dbReference type="RefSeq" id="WP_290263163.1">
    <property type="nucleotide sequence ID" value="NZ_JAUFQG010000004.1"/>
</dbReference>
<keyword evidence="2" id="KW-1003">Cell membrane</keyword>
<feature type="transmembrane region" description="Helical" evidence="7">
    <location>
        <begin position="801"/>
        <end position="823"/>
    </location>
</feature>
<dbReference type="InterPro" id="IPR003838">
    <property type="entry name" value="ABC3_permease_C"/>
</dbReference>
<reference evidence="10" key="1">
    <citation type="journal article" date="2019" name="Int. J. Syst. Evol. Microbiol.">
        <title>The Global Catalogue of Microorganisms (GCM) 10K type strain sequencing project: providing services to taxonomists for standard genome sequencing and annotation.</title>
        <authorList>
            <consortium name="The Broad Institute Genomics Platform"/>
            <consortium name="The Broad Institute Genome Sequencing Center for Infectious Disease"/>
            <person name="Wu L."/>
            <person name="Ma J."/>
        </authorList>
    </citation>
    <scope>NUCLEOTIDE SEQUENCE [LARGE SCALE GENOMIC DNA]</scope>
    <source>
        <strain evidence="10">CECT 8570</strain>
    </source>
</reference>
<name>A0ABV8V9M0_9GAMM</name>
<sequence>MLSIRLLYRNLRSPEVRILGLATLMAVALVSAIAIFTDRLQQAMETESHAFIAADRLIRSNKPINEQWYVQADAAGLKTAQTISFASMVFNGDHSHLASVKAVSTNYPLIGKLETRLIPFGDDPVKFDTTGPNPGEVWVESRLFPLLKLSVGQSIEVGERLLVVSRVLVSEPDRNQGFMNFGARVLMHVDDLASTGVIQEGSRATFSLLLAGSKPSIDQYLKDLSPALSVHERVVDVASAQKRIARSLETARSFLMLASVFGVLLAGIAIAIAAQRFCSRHIDQVALLKSLGAVSGQIRKLYLAQLAWLALLASVFGLILGLVVQSLIAQSIAQLVTVSLPAPSLFPAMLGVLAGFLCLFFFALPPLWPLPQVAPIKVLRREMVIATTPKLAQLGIGLVSLFLLLWVYSGAFVLSSSVMAIWTAVAVIAVLLARAGIWLLGRYAVNLGSQWRLAIASLKRRGGESSLQVVVFGTALMLLATLLLVRSSLIEEWRLQLPAEAPNHFVVNLGPQEIASFEQLLAAKQLQHKGLYPLVRGRITQVNGEDARARKAIASQDDKTQEDNAEPEGPEALSRELNLSWSAELPAENIIEAGQWWVQDKPGVFISVEQEMAKSMNLALGDTLTFSIGGLTLDAEVQSIRSLRWDSLQPNFYVLFQPGALAQFAPMYMTSLHVPSDQGRFVANLLTQHPTVLVIEMEKIFEQVRQVITQVSGAVELVFWLVLVAALLVLVAAISASMDSRIQELGLLRAMGVTRTLLRQRLFVEFCCLGLLSGLIAALGAESMLWALQTLVFKIQWVPHPWIWLLTPGFSGLLIGAIGFWACRHLVNLPPATVLRMAAS</sequence>
<evidence type="ECO:0000256" key="2">
    <source>
        <dbReference type="ARBA" id="ARBA00022475"/>
    </source>
</evidence>
<feature type="transmembrane region" description="Helical" evidence="7">
    <location>
        <begin position="420"/>
        <end position="445"/>
    </location>
</feature>
<feature type="transmembrane region" description="Helical" evidence="7">
    <location>
        <begin position="306"/>
        <end position="328"/>
    </location>
</feature>
<keyword evidence="4 7" id="KW-1133">Transmembrane helix</keyword>
<dbReference type="PANTHER" id="PTHR30287:SF1">
    <property type="entry name" value="INNER MEMBRANE PROTEIN"/>
    <property type="match status" value="1"/>
</dbReference>
<evidence type="ECO:0000259" key="8">
    <source>
        <dbReference type="Pfam" id="PF02687"/>
    </source>
</evidence>
<dbReference type="Pfam" id="PF02687">
    <property type="entry name" value="FtsX"/>
    <property type="match status" value="2"/>
</dbReference>
<dbReference type="InterPro" id="IPR038766">
    <property type="entry name" value="Membrane_comp_ABC_pdt"/>
</dbReference>
<dbReference type="Proteomes" id="UP001595840">
    <property type="component" value="Unassembled WGS sequence"/>
</dbReference>
<evidence type="ECO:0000313" key="9">
    <source>
        <dbReference type="EMBL" id="MFC4363888.1"/>
    </source>
</evidence>
<feature type="transmembrane region" description="Helical" evidence="7">
    <location>
        <begin position="254"/>
        <end position="274"/>
    </location>
</feature>
<feature type="domain" description="ABC3 transporter permease C-terminal" evidence="8">
    <location>
        <begin position="718"/>
        <end position="831"/>
    </location>
</feature>
<evidence type="ECO:0000313" key="10">
    <source>
        <dbReference type="Proteomes" id="UP001595840"/>
    </source>
</evidence>
<evidence type="ECO:0000256" key="7">
    <source>
        <dbReference type="SAM" id="Phobius"/>
    </source>
</evidence>
<feature type="transmembrane region" description="Helical" evidence="7">
    <location>
        <begin position="391"/>
        <end position="414"/>
    </location>
</feature>
<keyword evidence="5 7" id="KW-0472">Membrane</keyword>
<feature type="transmembrane region" description="Helical" evidence="7">
    <location>
        <begin position="348"/>
        <end position="370"/>
    </location>
</feature>
<dbReference type="EMBL" id="JBHSCX010000021">
    <property type="protein sequence ID" value="MFC4363888.1"/>
    <property type="molecule type" value="Genomic_DNA"/>
</dbReference>
<evidence type="ECO:0000256" key="5">
    <source>
        <dbReference type="ARBA" id="ARBA00023136"/>
    </source>
</evidence>
<protein>
    <submittedName>
        <fullName evidence="9">ABC transporter permease</fullName>
    </submittedName>
</protein>